<dbReference type="AlphaFoldDB" id="A0A3S9ZH94"/>
<evidence type="ECO:0000313" key="6">
    <source>
        <dbReference type="Proteomes" id="UP000501753"/>
    </source>
</evidence>
<feature type="region of interest" description="Disordered" evidence="1">
    <location>
        <begin position="247"/>
        <end position="273"/>
    </location>
</feature>
<feature type="domain" description="DUF317" evidence="2">
    <location>
        <begin position="150"/>
        <end position="206"/>
    </location>
</feature>
<evidence type="ECO:0000256" key="1">
    <source>
        <dbReference type="SAM" id="MobiDB-lite"/>
    </source>
</evidence>
<dbReference type="InterPro" id="IPR005523">
    <property type="entry name" value="DUF317_SPDY"/>
</dbReference>
<organism evidence="3 5">
    <name type="scientific">Streptomyces griseoviridis</name>
    <dbReference type="NCBI Taxonomy" id="45398"/>
    <lineage>
        <taxon>Bacteria</taxon>
        <taxon>Bacillati</taxon>
        <taxon>Actinomycetota</taxon>
        <taxon>Actinomycetes</taxon>
        <taxon>Kitasatosporales</taxon>
        <taxon>Streptomycetaceae</taxon>
        <taxon>Streptomyces</taxon>
    </lineage>
</organism>
<dbReference type="EMBL" id="CP034687">
    <property type="protein sequence ID" value="AZS87186.1"/>
    <property type="molecule type" value="Genomic_DNA"/>
</dbReference>
<dbReference type="Pfam" id="PF03771">
    <property type="entry name" value="SPDY"/>
    <property type="match status" value="2"/>
</dbReference>
<proteinExistence type="predicted"/>
<feature type="region of interest" description="Disordered" evidence="1">
    <location>
        <begin position="138"/>
        <end position="157"/>
    </location>
</feature>
<evidence type="ECO:0000313" key="4">
    <source>
        <dbReference type="EMBL" id="QCN90554.1"/>
    </source>
</evidence>
<protein>
    <submittedName>
        <fullName evidence="3">DUF317 domain-containing protein</fullName>
    </submittedName>
</protein>
<reference evidence="4 6" key="1">
    <citation type="submission" date="2018-04" db="EMBL/GenBank/DDBJ databases">
        <title>Complete genome sequences of Streptomyces griseoviridis K61 and characterization of antagonistic properties of biological control agents.</title>
        <authorList>
            <person name="Mariita R.M."/>
            <person name="Sello J.K."/>
        </authorList>
    </citation>
    <scope>NUCLEOTIDE SEQUENCE [LARGE SCALE GENOMIC DNA]</scope>
    <source>
        <strain evidence="4 6">K61</strain>
    </source>
</reference>
<evidence type="ECO:0000259" key="2">
    <source>
        <dbReference type="Pfam" id="PF03771"/>
    </source>
</evidence>
<dbReference type="EMBL" id="CP029078">
    <property type="protein sequence ID" value="QCN90554.1"/>
    <property type="molecule type" value="Genomic_DNA"/>
</dbReference>
<sequence length="273" mass="29571">MPLSERQLVAFADKHATQITLDTSPRHLAGPGDARHVTHGLAAAGWRAISDPLCAEIVLRSPDLRHRLRFDPQSPSSAWWWLLAEPSDTEPGWYASFGEFVPAEVLATLADALVVPVPTELTSPLSVLDAAGWRVDGSGVAHSDPPGSKIERQPQDGSNTVAWHVDVRDGPSGLDNGKHLWHAYFHGHTPEHLVNAFITALTDTAPLQRGLFDRTATYGVTHGPSTVSPQQTVAMHTARIKALRAQARSLRGHQNRAASTSSNAANSRPAFRR</sequence>
<keyword evidence="6" id="KW-1185">Reference proteome</keyword>
<name>A0A3S9ZH94_STRGD</name>
<dbReference type="KEGG" id="sgd:ELQ87_25265"/>
<dbReference type="Proteomes" id="UP000271291">
    <property type="component" value="Chromosome"/>
</dbReference>
<feature type="compositionally biased region" description="Low complexity" evidence="1">
    <location>
        <begin position="255"/>
        <end position="273"/>
    </location>
</feature>
<accession>A0A3S9ZH94</accession>
<dbReference type="RefSeq" id="WP_127179987.1">
    <property type="nucleotide sequence ID" value="NZ_CP029078.1"/>
</dbReference>
<gene>
    <name evidence="4" type="ORF">DDJ31_14010</name>
    <name evidence="3" type="ORF">ELQ87_25265</name>
</gene>
<dbReference type="OrthoDB" id="4258142at2"/>
<reference evidence="3 5" key="2">
    <citation type="submission" date="2018-12" db="EMBL/GenBank/DDBJ databases">
        <title>Streptomyces griseoviridis F1-27 complete genome.</title>
        <authorList>
            <person name="Mariita R.M."/>
            <person name="Sello J.K."/>
        </authorList>
    </citation>
    <scope>NUCLEOTIDE SEQUENCE [LARGE SCALE GENOMIC DNA]</scope>
    <source>
        <strain evidence="3 5">F1-27</strain>
    </source>
</reference>
<dbReference type="Proteomes" id="UP000501753">
    <property type="component" value="Chromosome"/>
</dbReference>
<evidence type="ECO:0000313" key="5">
    <source>
        <dbReference type="Proteomes" id="UP000271291"/>
    </source>
</evidence>
<evidence type="ECO:0000313" key="3">
    <source>
        <dbReference type="EMBL" id="AZS87186.1"/>
    </source>
</evidence>
<feature type="domain" description="DUF317" evidence="2">
    <location>
        <begin position="61"/>
        <end position="118"/>
    </location>
</feature>